<comment type="caution">
    <text evidence="1">The sequence shown here is derived from an EMBL/GenBank/DDBJ whole genome shotgun (WGS) entry which is preliminary data.</text>
</comment>
<name>A0A328AHE1_9CAUL</name>
<dbReference type="OrthoDB" id="7549698at2"/>
<gene>
    <name evidence="1" type="ORF">DJ017_05075</name>
</gene>
<proteinExistence type="predicted"/>
<protein>
    <recommendedName>
        <fullName evidence="3">HTH iclR-type domain-containing protein</fullName>
    </recommendedName>
</protein>
<keyword evidence="2" id="KW-1185">Reference proteome</keyword>
<reference evidence="2" key="1">
    <citation type="submission" date="2018-05" db="EMBL/GenBank/DDBJ databases">
        <authorList>
            <person name="Li X."/>
        </authorList>
    </citation>
    <scope>NUCLEOTIDE SEQUENCE [LARGE SCALE GENOMIC DNA]</scope>
    <source>
        <strain evidence="2">LX32</strain>
    </source>
</reference>
<dbReference type="Proteomes" id="UP000249254">
    <property type="component" value="Unassembled WGS sequence"/>
</dbReference>
<organism evidence="1 2">
    <name type="scientific">Phenylobacterium soli</name>
    <dbReference type="NCBI Taxonomy" id="2170551"/>
    <lineage>
        <taxon>Bacteria</taxon>
        <taxon>Pseudomonadati</taxon>
        <taxon>Pseudomonadota</taxon>
        <taxon>Alphaproteobacteria</taxon>
        <taxon>Caulobacterales</taxon>
        <taxon>Caulobacteraceae</taxon>
        <taxon>Phenylobacterium</taxon>
    </lineage>
</organism>
<dbReference type="EMBL" id="QFYQ01000001">
    <property type="protein sequence ID" value="RAK53937.1"/>
    <property type="molecule type" value="Genomic_DNA"/>
</dbReference>
<evidence type="ECO:0000313" key="2">
    <source>
        <dbReference type="Proteomes" id="UP000249254"/>
    </source>
</evidence>
<evidence type="ECO:0000313" key="1">
    <source>
        <dbReference type="EMBL" id="RAK53937.1"/>
    </source>
</evidence>
<dbReference type="RefSeq" id="WP_111527688.1">
    <property type="nucleotide sequence ID" value="NZ_JBHRSG010000002.1"/>
</dbReference>
<evidence type="ECO:0008006" key="3">
    <source>
        <dbReference type="Google" id="ProtNLM"/>
    </source>
</evidence>
<sequence length="274" mass="29958">MALDELLHRSAAFVTDAANISRGDGDLLEPLVFAAIVQANIAPSRNQPERKRLDAAGEALPDEIRRPISIYAVANSLALPYETVRRRVLALVEAGRCVLTPDGAYVPREVIVSPAHMSIQAARLQRLQRFHDELVGIGVLQAGESLPGPLPSSHMRPVNTVLSEFMLRTADRMVALTGELMSGLVLLAMWSTGPGAPPCPSLRLSTQLGMPRERVRRRLMELGRMGFVRQLKEGWVTQTPSAQRQALEALAAANEAEVRRLFARLRDIAARPAA</sequence>
<dbReference type="AlphaFoldDB" id="A0A328AHE1"/>
<accession>A0A328AHE1</accession>